<accession>A0A1E2SJU8</accession>
<evidence type="ECO:0000313" key="8">
    <source>
        <dbReference type="Proteomes" id="UP000094426"/>
    </source>
</evidence>
<dbReference type="OrthoDB" id="9758603at2"/>
<feature type="transmembrane region" description="Helical" evidence="5">
    <location>
        <begin position="23"/>
        <end position="43"/>
    </location>
</feature>
<evidence type="ECO:0000256" key="5">
    <source>
        <dbReference type="SAM" id="Phobius"/>
    </source>
</evidence>
<dbReference type="Gene3D" id="2.60.120.260">
    <property type="entry name" value="Galactose-binding domain-like"/>
    <property type="match status" value="1"/>
</dbReference>
<dbReference type="EC" id="3.2.1.25" evidence="2"/>
<dbReference type="InterPro" id="IPR013783">
    <property type="entry name" value="Ig-like_fold"/>
</dbReference>
<dbReference type="InterPro" id="IPR050887">
    <property type="entry name" value="Beta-mannosidase_GH2"/>
</dbReference>
<evidence type="ECO:0000256" key="4">
    <source>
        <dbReference type="ARBA" id="ARBA00023295"/>
    </source>
</evidence>
<evidence type="ECO:0000256" key="2">
    <source>
        <dbReference type="ARBA" id="ARBA00012754"/>
    </source>
</evidence>
<dbReference type="SUPFAM" id="SSF49303">
    <property type="entry name" value="beta-Galactosidase/glucuronidase domain"/>
    <property type="match status" value="1"/>
</dbReference>
<dbReference type="PANTHER" id="PTHR43730">
    <property type="entry name" value="BETA-MANNOSIDASE"/>
    <property type="match status" value="1"/>
</dbReference>
<dbReference type="GO" id="GO:0006516">
    <property type="term" value="P:glycoprotein catabolic process"/>
    <property type="evidence" value="ECO:0007669"/>
    <property type="project" value="TreeGrafter"/>
</dbReference>
<evidence type="ECO:0000313" key="7">
    <source>
        <dbReference type="EMBL" id="ODA90027.1"/>
    </source>
</evidence>
<keyword evidence="5" id="KW-0472">Membrane</keyword>
<keyword evidence="5" id="KW-1133">Transmembrane helix</keyword>
<keyword evidence="5" id="KW-0812">Transmembrane</keyword>
<dbReference type="InterPro" id="IPR054593">
    <property type="entry name" value="Beta-mannosidase-like_N2"/>
</dbReference>
<dbReference type="GO" id="GO:0004567">
    <property type="term" value="F:beta-mannosidase activity"/>
    <property type="evidence" value="ECO:0007669"/>
    <property type="project" value="UniProtKB-EC"/>
</dbReference>
<dbReference type="RefSeq" id="WP_041767887.1">
    <property type="nucleotide sequence ID" value="NZ_LNZG01000023.1"/>
</dbReference>
<dbReference type="Proteomes" id="UP000094426">
    <property type="component" value="Unassembled WGS sequence"/>
</dbReference>
<organism evidence="7 8">
    <name type="scientific">Leifsonia xyli subsp. xyli</name>
    <dbReference type="NCBI Taxonomy" id="59736"/>
    <lineage>
        <taxon>Bacteria</taxon>
        <taxon>Bacillati</taxon>
        <taxon>Actinomycetota</taxon>
        <taxon>Actinomycetes</taxon>
        <taxon>Micrococcales</taxon>
        <taxon>Microbacteriaceae</taxon>
        <taxon>Leifsonia</taxon>
    </lineage>
</organism>
<dbReference type="EMBL" id="LNZG01000023">
    <property type="protein sequence ID" value="ODA90027.1"/>
    <property type="molecule type" value="Genomic_DNA"/>
</dbReference>
<dbReference type="SUPFAM" id="SSF49785">
    <property type="entry name" value="Galactose-binding domain-like"/>
    <property type="match status" value="1"/>
</dbReference>
<proteinExistence type="predicted"/>
<dbReference type="GO" id="GO:0005975">
    <property type="term" value="P:carbohydrate metabolic process"/>
    <property type="evidence" value="ECO:0007669"/>
    <property type="project" value="UniProtKB-ARBA"/>
</dbReference>
<sequence length="469" mass="51523">MISTATPRAATTFRFARRRTSRLAGRYLLLIAVLFVTVGPLLWQVSALLKGAAEPALARRLRDRVRAGADGTLPSQQPHHVRADRRLADRLPDPGRLHALADGSEVGRAENMHRRHRFEVMEALRAGEAELVVCFASAARIMRERAAAGEDLPYDWAYPYNRLRVMASPAGWDWGPTLVSAGIWRPARLVEVPGDRLEVALTTTLDDGLAAGTLVLDATVDPADTADTAPRTLDVRLGDERWAVEVAPGQTRIELPVVRPALWWPRGHGEPVLHDVEVALRGSAERSRGRVGFLVNDTDRVWSGETVARRVRFGSGERSRVETPFLVPPRSVATMPLGPELTLPGERRDELLVVDTGPARPDGSHRAVRAFVADDGIRWPQPELDVAVSRDPADPLLAAVAVTARTAVGDLCLLADRLAPAATVDSALVTLLPGERHTFLRRTAAAVEPDRLRWPVLIGRNHFFYDRSR</sequence>
<comment type="catalytic activity">
    <reaction evidence="1">
        <text>Hydrolysis of terminal, non-reducing beta-D-mannose residues in beta-D-mannosides.</text>
        <dbReference type="EC" id="3.2.1.25"/>
    </reaction>
</comment>
<dbReference type="AlphaFoldDB" id="A0A1E2SJU8"/>
<dbReference type="InterPro" id="IPR036156">
    <property type="entry name" value="Beta-gal/glucu_dom_sf"/>
</dbReference>
<evidence type="ECO:0000256" key="3">
    <source>
        <dbReference type="ARBA" id="ARBA00022801"/>
    </source>
</evidence>
<comment type="caution">
    <text evidence="7">The sequence shown here is derived from an EMBL/GenBank/DDBJ whole genome shotgun (WGS) entry which is preliminary data.</text>
</comment>
<evidence type="ECO:0000259" key="6">
    <source>
        <dbReference type="Pfam" id="PF22666"/>
    </source>
</evidence>
<protein>
    <recommendedName>
        <fullName evidence="2">beta-mannosidase</fullName>
        <ecNumber evidence="2">3.2.1.25</ecNumber>
    </recommendedName>
</protein>
<feature type="domain" description="Beta-mannosidase-like galactose-binding" evidence="6">
    <location>
        <begin position="102"/>
        <end position="185"/>
    </location>
</feature>
<dbReference type="Pfam" id="PF22666">
    <property type="entry name" value="Glyco_hydro_2_N2"/>
    <property type="match status" value="1"/>
</dbReference>
<reference evidence="7 8" key="1">
    <citation type="submission" date="2015-11" db="EMBL/GenBank/DDBJ databases">
        <authorList>
            <person name="Zhang Y."/>
            <person name="Guo Z."/>
        </authorList>
    </citation>
    <scope>NUCLEOTIDE SEQUENCE [LARGE SCALE GENOMIC DNA]</scope>
    <source>
        <strain evidence="8">gdw1</strain>
    </source>
</reference>
<name>A0A1E2SJU8_LEIXY</name>
<evidence type="ECO:0000256" key="1">
    <source>
        <dbReference type="ARBA" id="ARBA00000829"/>
    </source>
</evidence>
<dbReference type="InterPro" id="IPR008979">
    <property type="entry name" value="Galactose-bd-like_sf"/>
</dbReference>
<keyword evidence="3" id="KW-0378">Hydrolase</keyword>
<dbReference type="PANTHER" id="PTHR43730:SF1">
    <property type="entry name" value="BETA-MANNOSIDASE"/>
    <property type="match status" value="1"/>
</dbReference>
<dbReference type="Gene3D" id="2.60.40.10">
    <property type="entry name" value="Immunoglobulins"/>
    <property type="match status" value="1"/>
</dbReference>
<gene>
    <name evidence="7" type="ORF">ATY41_03060</name>
</gene>
<keyword evidence="4" id="KW-0326">Glycosidase</keyword>